<keyword evidence="2" id="KW-1133">Transmembrane helix</keyword>
<evidence type="ECO:0000256" key="2">
    <source>
        <dbReference type="SAM" id="Phobius"/>
    </source>
</evidence>
<reference evidence="3 4" key="1">
    <citation type="submission" date="2020-03" db="EMBL/GenBank/DDBJ databases">
        <authorList>
            <person name="Kim M.K."/>
        </authorList>
    </citation>
    <scope>NUCLEOTIDE SEQUENCE [LARGE SCALE GENOMIC DNA]</scope>
    <source>
        <strain evidence="3 4">BT328</strain>
    </source>
</reference>
<protein>
    <submittedName>
        <fullName evidence="3">Uncharacterized protein</fullName>
    </submittedName>
</protein>
<keyword evidence="4" id="KW-1185">Reference proteome</keyword>
<dbReference type="Proteomes" id="UP000501802">
    <property type="component" value="Chromosome"/>
</dbReference>
<organism evidence="3 4">
    <name type="scientific">Spirosoma aureum</name>
    <dbReference type="NCBI Taxonomy" id="2692134"/>
    <lineage>
        <taxon>Bacteria</taxon>
        <taxon>Pseudomonadati</taxon>
        <taxon>Bacteroidota</taxon>
        <taxon>Cytophagia</taxon>
        <taxon>Cytophagales</taxon>
        <taxon>Cytophagaceae</taxon>
        <taxon>Spirosoma</taxon>
    </lineage>
</organism>
<feature type="region of interest" description="Disordered" evidence="1">
    <location>
        <begin position="1"/>
        <end position="28"/>
    </location>
</feature>
<gene>
    <name evidence="3" type="ORF">G8759_21735</name>
</gene>
<evidence type="ECO:0000313" key="3">
    <source>
        <dbReference type="EMBL" id="QIP15054.1"/>
    </source>
</evidence>
<feature type="transmembrane region" description="Helical" evidence="2">
    <location>
        <begin position="82"/>
        <end position="102"/>
    </location>
</feature>
<name>A0A6G9ART6_9BACT</name>
<accession>A0A6G9ART6</accession>
<evidence type="ECO:0000313" key="4">
    <source>
        <dbReference type="Proteomes" id="UP000501802"/>
    </source>
</evidence>
<keyword evidence="2" id="KW-0812">Transmembrane</keyword>
<evidence type="ECO:0000256" key="1">
    <source>
        <dbReference type="SAM" id="MobiDB-lite"/>
    </source>
</evidence>
<proteinExistence type="predicted"/>
<feature type="transmembrane region" description="Helical" evidence="2">
    <location>
        <begin position="38"/>
        <end position="62"/>
    </location>
</feature>
<dbReference type="EMBL" id="CP050063">
    <property type="protein sequence ID" value="QIP15054.1"/>
    <property type="molecule type" value="Genomic_DNA"/>
</dbReference>
<dbReference type="AlphaFoldDB" id="A0A6G9ART6"/>
<dbReference type="KEGG" id="spib:G8759_21735"/>
<feature type="compositionally biased region" description="Basic and acidic residues" evidence="1">
    <location>
        <begin position="1"/>
        <end position="25"/>
    </location>
</feature>
<dbReference type="RefSeq" id="WP_167212347.1">
    <property type="nucleotide sequence ID" value="NZ_CP050063.1"/>
</dbReference>
<keyword evidence="2" id="KW-0472">Membrane</keyword>
<sequence>MKTKDQQENSLTGEDRQRSSSDTKDRQRRSRKLSISRIYGSWAPLVLTLLFFVSLLLTYALIQPHPHTGLTGRILLMTPLFNNSPAFLFSLAIASLIGLMWLPSLEAYSTTKPATPVRATRTNARLVHTAERHPASSSLNVPHRPIQLISLDASTIQDSLHQG</sequence>